<feature type="transmembrane region" description="Helical" evidence="1">
    <location>
        <begin position="115"/>
        <end position="133"/>
    </location>
</feature>
<proteinExistence type="predicted"/>
<dbReference type="PANTHER" id="PTHR46610:SF20">
    <property type="entry name" value="OS05G0181300 PROTEIN"/>
    <property type="match status" value="1"/>
</dbReference>
<evidence type="ECO:0000256" key="1">
    <source>
        <dbReference type="SAM" id="Phobius"/>
    </source>
</evidence>
<sequence>MENPSSRIAIALTAAVIADAQRLKLSPEPEAAEQPVMARFPAHLQRAFGHCLRFAAAVLVCYNFAATAWRVRHEPWELAFVAAASSLLAALLLCLRRAERLSPDSPEGERRRVQAAMWAISAALSCAFAYRVAAIMPPLLAALVWFMTAFVVLAGLFLLVLCRDQRQYQALDDVECDPAGDGKDLEKIKPADALV</sequence>
<keyword evidence="1" id="KW-0472">Membrane</keyword>
<name>A0ABC8W509_9POAL</name>
<dbReference type="AlphaFoldDB" id="A0ABC8W509"/>
<feature type="transmembrane region" description="Helical" evidence="1">
    <location>
        <begin position="78"/>
        <end position="95"/>
    </location>
</feature>
<dbReference type="EMBL" id="OZ075121">
    <property type="protein sequence ID" value="CAL4902652.1"/>
    <property type="molecule type" value="Genomic_DNA"/>
</dbReference>
<keyword evidence="3" id="KW-1185">Reference proteome</keyword>
<organism evidence="2 3">
    <name type="scientific">Urochloa decumbens</name>
    <dbReference type="NCBI Taxonomy" id="240449"/>
    <lineage>
        <taxon>Eukaryota</taxon>
        <taxon>Viridiplantae</taxon>
        <taxon>Streptophyta</taxon>
        <taxon>Embryophyta</taxon>
        <taxon>Tracheophyta</taxon>
        <taxon>Spermatophyta</taxon>
        <taxon>Magnoliopsida</taxon>
        <taxon>Liliopsida</taxon>
        <taxon>Poales</taxon>
        <taxon>Poaceae</taxon>
        <taxon>PACMAD clade</taxon>
        <taxon>Panicoideae</taxon>
        <taxon>Panicodae</taxon>
        <taxon>Paniceae</taxon>
        <taxon>Melinidinae</taxon>
        <taxon>Urochloa</taxon>
    </lineage>
</organism>
<protein>
    <submittedName>
        <fullName evidence="2">Uncharacterized protein</fullName>
    </submittedName>
</protein>
<accession>A0ABC8W509</accession>
<feature type="transmembrane region" description="Helical" evidence="1">
    <location>
        <begin position="47"/>
        <end position="66"/>
    </location>
</feature>
<dbReference type="PANTHER" id="PTHR46610">
    <property type="entry name" value="OS05G0181300 PROTEIN"/>
    <property type="match status" value="1"/>
</dbReference>
<evidence type="ECO:0000313" key="2">
    <source>
        <dbReference type="EMBL" id="CAL4902652.1"/>
    </source>
</evidence>
<evidence type="ECO:0000313" key="3">
    <source>
        <dbReference type="Proteomes" id="UP001497457"/>
    </source>
</evidence>
<feature type="transmembrane region" description="Helical" evidence="1">
    <location>
        <begin position="139"/>
        <end position="161"/>
    </location>
</feature>
<gene>
    <name evidence="2" type="ORF">URODEC1_LOCUS10085</name>
</gene>
<dbReference type="Proteomes" id="UP001497457">
    <property type="component" value="Chromosome 11b"/>
</dbReference>
<keyword evidence="1" id="KW-0812">Transmembrane</keyword>
<reference evidence="2" key="1">
    <citation type="submission" date="2024-10" db="EMBL/GenBank/DDBJ databases">
        <authorList>
            <person name="Ryan C."/>
        </authorList>
    </citation>
    <scope>NUCLEOTIDE SEQUENCE [LARGE SCALE GENOMIC DNA]</scope>
</reference>
<keyword evidence="1" id="KW-1133">Transmembrane helix</keyword>
<dbReference type="Pfam" id="PF20100">
    <property type="entry name" value="DUF6490"/>
    <property type="match status" value="1"/>
</dbReference>
<dbReference type="InterPro" id="IPR045501">
    <property type="entry name" value="DUF6490"/>
</dbReference>